<reference evidence="2" key="1">
    <citation type="submission" date="2018-12" db="EMBL/GenBank/DDBJ databases">
        <title>Novel natural products biosynthetic potential of the class Ktedonobacteria.</title>
        <authorList>
            <person name="Zheng Y."/>
            <person name="Saitou A."/>
            <person name="Wang C.M."/>
            <person name="Toyoda A."/>
            <person name="Minakuchi Y."/>
            <person name="Sekiguchi Y."/>
            <person name="Ueda K."/>
            <person name="Takano H."/>
            <person name="Sakai Y."/>
            <person name="Yokota A."/>
            <person name="Yabe S."/>
        </authorList>
    </citation>
    <scope>NUCLEOTIDE SEQUENCE</scope>
    <source>
        <strain evidence="2">A3-2</strain>
    </source>
</reference>
<dbReference type="AlphaFoldDB" id="A0A455T2Q2"/>
<protein>
    <submittedName>
        <fullName evidence="2">Uncharacterized protein</fullName>
    </submittedName>
</protein>
<feature type="transmembrane region" description="Helical" evidence="1">
    <location>
        <begin position="31"/>
        <end position="49"/>
    </location>
</feature>
<evidence type="ECO:0000256" key="1">
    <source>
        <dbReference type="SAM" id="Phobius"/>
    </source>
</evidence>
<keyword evidence="1" id="KW-0812">Transmembrane</keyword>
<evidence type="ECO:0000313" key="2">
    <source>
        <dbReference type="EMBL" id="BBH92765.1"/>
    </source>
</evidence>
<proteinExistence type="predicted"/>
<keyword evidence="1" id="KW-0472">Membrane</keyword>
<feature type="transmembrane region" description="Helical" evidence="1">
    <location>
        <begin position="55"/>
        <end position="73"/>
    </location>
</feature>
<gene>
    <name evidence="2" type="ORF">KTA_09640</name>
</gene>
<name>A0A455T2Q2_9CHLR</name>
<keyword evidence="1" id="KW-1133">Transmembrane helix</keyword>
<organism evidence="2">
    <name type="scientific">Thermogemmatispora argillosa</name>
    <dbReference type="NCBI Taxonomy" id="2045280"/>
    <lineage>
        <taxon>Bacteria</taxon>
        <taxon>Bacillati</taxon>
        <taxon>Chloroflexota</taxon>
        <taxon>Ktedonobacteria</taxon>
        <taxon>Thermogemmatisporales</taxon>
        <taxon>Thermogemmatisporaceae</taxon>
        <taxon>Thermogemmatispora</taxon>
    </lineage>
</organism>
<sequence length="139" mass="15973">MHEPVNDRQLVVLRYWLRENAPALAWALHRYMVLLMLAQLVVGMILLLLCFVWHLYALASILFLLHSFGTVVLSNRWQRYNGIYEVDAAGRPRAFVSRTVLPGLTLRNSLGRKRFLQRVSLQAAGGHALELEQQPPTLR</sequence>
<dbReference type="EMBL" id="AP019377">
    <property type="protein sequence ID" value="BBH92765.1"/>
    <property type="molecule type" value="Genomic_DNA"/>
</dbReference>
<accession>A0A455T2Q2</accession>